<dbReference type="PANTHER" id="PTHR45614:SF25">
    <property type="entry name" value="MYB PROTEIN"/>
    <property type="match status" value="1"/>
</dbReference>
<reference evidence="7" key="1">
    <citation type="submission" date="2015-11" db="EMBL/GenBank/DDBJ databases">
        <title>De novo transcriptome assembly of four potential Pierce s Disease insect vectors from Arizona vineyards.</title>
        <authorList>
            <person name="Tassone E.E."/>
        </authorList>
    </citation>
    <scope>NUCLEOTIDE SEQUENCE</scope>
</reference>
<evidence type="ECO:0000256" key="4">
    <source>
        <dbReference type="SAM" id="MobiDB-lite"/>
    </source>
</evidence>
<dbReference type="CDD" id="cd00167">
    <property type="entry name" value="SANT"/>
    <property type="match status" value="2"/>
</dbReference>
<accession>A0A1B6I003</accession>
<evidence type="ECO:0000256" key="1">
    <source>
        <dbReference type="ARBA" id="ARBA00004123"/>
    </source>
</evidence>
<dbReference type="InterPro" id="IPR017930">
    <property type="entry name" value="Myb_dom"/>
</dbReference>
<dbReference type="InterPro" id="IPR001005">
    <property type="entry name" value="SANT/Myb"/>
</dbReference>
<feature type="region of interest" description="Disordered" evidence="4">
    <location>
        <begin position="365"/>
        <end position="437"/>
    </location>
</feature>
<protein>
    <submittedName>
        <fullName evidence="7">Uncharacterized protein</fullName>
    </submittedName>
</protein>
<feature type="region of interest" description="Disordered" evidence="4">
    <location>
        <begin position="309"/>
        <end position="347"/>
    </location>
</feature>
<dbReference type="GO" id="GO:0000278">
    <property type="term" value="P:mitotic cell cycle"/>
    <property type="evidence" value="ECO:0007669"/>
    <property type="project" value="TreeGrafter"/>
</dbReference>
<keyword evidence="2" id="KW-0677">Repeat</keyword>
<feature type="domain" description="Myb-like" evidence="5">
    <location>
        <begin position="43"/>
        <end position="93"/>
    </location>
</feature>
<gene>
    <name evidence="7" type="ORF">g.26573</name>
</gene>
<dbReference type="InterPro" id="IPR050560">
    <property type="entry name" value="MYB_TF"/>
</dbReference>
<evidence type="ECO:0000259" key="5">
    <source>
        <dbReference type="PROSITE" id="PS50090"/>
    </source>
</evidence>
<feature type="domain" description="HTH myb-type" evidence="6">
    <location>
        <begin position="47"/>
        <end position="97"/>
    </location>
</feature>
<dbReference type="GO" id="GO:0000978">
    <property type="term" value="F:RNA polymerase II cis-regulatory region sequence-specific DNA binding"/>
    <property type="evidence" value="ECO:0007669"/>
    <property type="project" value="TreeGrafter"/>
</dbReference>
<evidence type="ECO:0000256" key="3">
    <source>
        <dbReference type="ARBA" id="ARBA00023125"/>
    </source>
</evidence>
<dbReference type="InterPro" id="IPR009057">
    <property type="entry name" value="Homeodomain-like_sf"/>
</dbReference>
<feature type="region of interest" description="Disordered" evidence="4">
    <location>
        <begin position="95"/>
        <end position="117"/>
    </location>
</feature>
<proteinExistence type="predicted"/>
<name>A0A1B6I003_9HEMI</name>
<feature type="non-terminal residue" evidence="7">
    <location>
        <position position="1"/>
    </location>
</feature>
<dbReference type="AlphaFoldDB" id="A0A1B6I003"/>
<evidence type="ECO:0000256" key="2">
    <source>
        <dbReference type="ARBA" id="ARBA00022737"/>
    </source>
</evidence>
<dbReference type="SUPFAM" id="SSF46689">
    <property type="entry name" value="Homeodomain-like"/>
    <property type="match status" value="1"/>
</dbReference>
<keyword evidence="3" id="KW-0238">DNA-binding</keyword>
<dbReference type="PANTHER" id="PTHR45614">
    <property type="entry name" value="MYB PROTEIN-RELATED"/>
    <property type="match status" value="1"/>
</dbReference>
<dbReference type="PROSITE" id="PS50090">
    <property type="entry name" value="MYB_LIKE"/>
    <property type="match status" value="2"/>
</dbReference>
<dbReference type="GO" id="GO:0000981">
    <property type="term" value="F:DNA-binding transcription factor activity, RNA polymerase II-specific"/>
    <property type="evidence" value="ECO:0007669"/>
    <property type="project" value="TreeGrafter"/>
</dbReference>
<evidence type="ECO:0000313" key="7">
    <source>
        <dbReference type="EMBL" id="JAS80243.1"/>
    </source>
</evidence>
<dbReference type="FunFam" id="1.10.10.60:FF:000010">
    <property type="entry name" value="Transcriptional activator Myb isoform A"/>
    <property type="match status" value="1"/>
</dbReference>
<feature type="region of interest" description="Disordered" evidence="4">
    <location>
        <begin position="465"/>
        <end position="496"/>
    </location>
</feature>
<dbReference type="PROSITE" id="PS51294">
    <property type="entry name" value="HTH_MYB"/>
    <property type="match status" value="2"/>
</dbReference>
<feature type="domain" description="Myb-like" evidence="5">
    <location>
        <begin position="1"/>
        <end position="42"/>
    </location>
</feature>
<organism evidence="7">
    <name type="scientific">Homalodisca liturata</name>
    <dbReference type="NCBI Taxonomy" id="320908"/>
    <lineage>
        <taxon>Eukaryota</taxon>
        <taxon>Metazoa</taxon>
        <taxon>Ecdysozoa</taxon>
        <taxon>Arthropoda</taxon>
        <taxon>Hexapoda</taxon>
        <taxon>Insecta</taxon>
        <taxon>Pterygota</taxon>
        <taxon>Neoptera</taxon>
        <taxon>Paraneoptera</taxon>
        <taxon>Hemiptera</taxon>
        <taxon>Auchenorrhyncha</taxon>
        <taxon>Membracoidea</taxon>
        <taxon>Cicadellidae</taxon>
        <taxon>Cicadellinae</taxon>
        <taxon>Proconiini</taxon>
        <taxon>Homalodisca</taxon>
    </lineage>
</organism>
<dbReference type="GO" id="GO:0005634">
    <property type="term" value="C:nucleus"/>
    <property type="evidence" value="ECO:0007669"/>
    <property type="project" value="UniProtKB-SubCell"/>
</dbReference>
<dbReference type="Gene3D" id="1.10.10.60">
    <property type="entry name" value="Homeodomain-like"/>
    <property type="match status" value="2"/>
</dbReference>
<dbReference type="Pfam" id="PF00249">
    <property type="entry name" value="Myb_DNA-binding"/>
    <property type="match status" value="2"/>
</dbReference>
<comment type="subcellular location">
    <subcellularLocation>
        <location evidence="1">Nucleus</location>
    </subcellularLocation>
</comment>
<dbReference type="EMBL" id="GECU01027463">
    <property type="protein sequence ID" value="JAS80243.1"/>
    <property type="molecule type" value="Transcribed_RNA"/>
</dbReference>
<dbReference type="GO" id="GO:0045944">
    <property type="term" value="P:positive regulation of transcription by RNA polymerase II"/>
    <property type="evidence" value="ECO:0007669"/>
    <property type="project" value="TreeGrafter"/>
</dbReference>
<dbReference type="InterPro" id="IPR015395">
    <property type="entry name" value="C-myb_C"/>
</dbReference>
<dbReference type="SMART" id="SM00717">
    <property type="entry name" value="SANT"/>
    <property type="match status" value="2"/>
</dbReference>
<feature type="compositionally biased region" description="Low complexity" evidence="4">
    <location>
        <begin position="392"/>
        <end position="414"/>
    </location>
</feature>
<sequence>KEEDETVMELVEKYGPKKWTLIARHLKGRIGKQCRERWHNHLNPNIKKTAWTEDEDRVIYDAHKRWGNQWAKIAKLLPGRTDNAIKNHWNSTMRRKYDPEDKTAREEKNKVSKARGSKTHLLTQALERAESNYEAYNAIRHIQPIKQEWFPQQSQEHFISASQPMTELSPPRLQLHHRVPEFELTLDTPPRPATVPLDSPSQRTFNTYRVTGMGHHNASPLKLTSPDEGFGDLNVVDYNSFTSPLRLSHPNSPSIIGYSNDFQISSLEADVVPLNSVKTVSPPSILRRGHRTRRRSISECTDLSPEYIPLDTFSSEDTDNSFMRGSLRTPEKSTPIKQLPFSPSQFLNSPNLSFDATLASTPLKQSHDIKSGSPGLLVTPNPLQLRPQTEDTAPQTTPPRSRRPPANTPRTPTPFKNALAEIEKRSRRHSYTPQTPTRLVEDIQEIIKKEQDESDSHYEMDTSIANTSEQDSGYLTAKRKPAQASHYGKENTLPHKRVRKALAPSWSTPGMISVPGVTDLSFAETPSKCLSGSESSVLFSPPSIVRDMLSETDDSFLHSTPHLRLSPPKSSPVPAKHSACKRIHFEESATQHHLSKLVVKWEMVAYGKTRDQLELTEQAHQILGQTKFKPRSLTL</sequence>
<feature type="compositionally biased region" description="Basic and acidic residues" evidence="4">
    <location>
        <begin position="95"/>
        <end position="110"/>
    </location>
</feature>
<dbReference type="Pfam" id="PF09316">
    <property type="entry name" value="Cmyb_C"/>
    <property type="match status" value="1"/>
</dbReference>
<evidence type="ECO:0000259" key="6">
    <source>
        <dbReference type="PROSITE" id="PS51294"/>
    </source>
</evidence>
<feature type="domain" description="HTH myb-type" evidence="6">
    <location>
        <begin position="1"/>
        <end position="46"/>
    </location>
</feature>